<evidence type="ECO:0000313" key="2">
    <source>
        <dbReference type="EMBL" id="GIG39818.1"/>
    </source>
</evidence>
<keyword evidence="1" id="KW-1133">Transmembrane helix</keyword>
<protein>
    <recommendedName>
        <fullName evidence="4">Fimbrial assembly protein</fullName>
    </recommendedName>
</protein>
<comment type="caution">
    <text evidence="2">The sequence shown here is derived from an EMBL/GenBank/DDBJ whole genome shotgun (WGS) entry which is preliminary data.</text>
</comment>
<proteinExistence type="predicted"/>
<feature type="transmembrane region" description="Helical" evidence="1">
    <location>
        <begin position="45"/>
        <end position="67"/>
    </location>
</feature>
<dbReference type="Proteomes" id="UP000614741">
    <property type="component" value="Unassembled WGS sequence"/>
</dbReference>
<evidence type="ECO:0000256" key="1">
    <source>
        <dbReference type="SAM" id="Phobius"/>
    </source>
</evidence>
<name>A0ABQ4DKC9_9CELL</name>
<keyword evidence="3" id="KW-1185">Reference proteome</keyword>
<keyword evidence="1" id="KW-0812">Transmembrane</keyword>
<dbReference type="EMBL" id="BONP01000007">
    <property type="protein sequence ID" value="GIG39818.1"/>
    <property type="molecule type" value="Genomic_DNA"/>
</dbReference>
<reference evidence="2 3" key="1">
    <citation type="submission" date="2021-01" db="EMBL/GenBank/DDBJ databases">
        <title>Whole genome shotgun sequence of Cellulomonas phragmiteti NBRC 110785.</title>
        <authorList>
            <person name="Komaki H."/>
            <person name="Tamura T."/>
        </authorList>
    </citation>
    <scope>NUCLEOTIDE SEQUENCE [LARGE SCALE GENOMIC DNA]</scope>
    <source>
        <strain evidence="2 3">NBRC 110785</strain>
    </source>
</reference>
<dbReference type="RefSeq" id="WP_203673018.1">
    <property type="nucleotide sequence ID" value="NZ_BONP01000007.1"/>
</dbReference>
<evidence type="ECO:0008006" key="4">
    <source>
        <dbReference type="Google" id="ProtNLM"/>
    </source>
</evidence>
<evidence type="ECO:0000313" key="3">
    <source>
        <dbReference type="Proteomes" id="UP000614741"/>
    </source>
</evidence>
<accession>A0ABQ4DKC9</accession>
<organism evidence="2 3">
    <name type="scientific">Cellulomonas phragmiteti</name>
    <dbReference type="NCBI Taxonomy" id="478780"/>
    <lineage>
        <taxon>Bacteria</taxon>
        <taxon>Bacillati</taxon>
        <taxon>Actinomycetota</taxon>
        <taxon>Actinomycetes</taxon>
        <taxon>Micrococcales</taxon>
        <taxon>Cellulomonadaceae</taxon>
        <taxon>Cellulomonas</taxon>
    </lineage>
</organism>
<sequence length="229" mass="24542">MSTVLSRPIATKKSRATGFPSVPQVNLLPPEYGARHALAQLKRRLLFALAVVLAAAAVAYGVAFTSLTTERAAQNRAEQETTRLLQAQKEYAEVPQVLGQLSRAQDARALATSTEIMWSPYLRAIGAVMPEGVLLSQFVMTGATPMLAPAPPSNTLQDPTVAGIAFEAISDELVDTAAWVDALNAMPGFHGAWVSSASADEYNGQPVYRYTSTVRITDAVYADRFAQGE</sequence>
<gene>
    <name evidence="2" type="ORF">Cph01nite_15800</name>
</gene>
<keyword evidence="1" id="KW-0472">Membrane</keyword>